<feature type="transmembrane region" description="Helical" evidence="7">
    <location>
        <begin position="73"/>
        <end position="94"/>
    </location>
</feature>
<dbReference type="InterPro" id="IPR037185">
    <property type="entry name" value="EmrE-like"/>
</dbReference>
<evidence type="ECO:0000256" key="7">
    <source>
        <dbReference type="SAM" id="Phobius"/>
    </source>
</evidence>
<feature type="transmembrane region" description="Helical" evidence="7">
    <location>
        <begin position="217"/>
        <end position="238"/>
    </location>
</feature>
<evidence type="ECO:0000256" key="2">
    <source>
        <dbReference type="ARBA" id="ARBA00007362"/>
    </source>
</evidence>
<evidence type="ECO:0000256" key="5">
    <source>
        <dbReference type="ARBA" id="ARBA00022989"/>
    </source>
</evidence>
<dbReference type="InterPro" id="IPR050638">
    <property type="entry name" value="AA-Vitamin_Transporters"/>
</dbReference>
<feature type="transmembrane region" description="Helical" evidence="7">
    <location>
        <begin position="156"/>
        <end position="175"/>
    </location>
</feature>
<sequence>MKNSSVGIWLAIIGSLFWGAAGTAAQFLFQNYNVSPQWLVGMRLLTSGFLLLAFVLFVKKEPILNIWRHKDSVMLLLAFAFLGMLPSQFTYFMAIKYGNAATATILQFTGPLFIIIFIALRQLKLPRRIDCISIIIAMIGTILLVTKGHLNALSLAPIAVFWGLLAGLSQASYTLIPKNLLSKFSSLIVVGWAMLLGSIPFIPIVSTHQLTVFNWKIALSLAFIIIFGTILSYLFYLLSLKFIEPAITGVLSAFEPLTATVLSVILLHLHLSFIEIVGAFLIILTAFLQVWPTQKFKIQKILKIAKK</sequence>
<evidence type="ECO:0000256" key="6">
    <source>
        <dbReference type="ARBA" id="ARBA00023136"/>
    </source>
</evidence>
<dbReference type="Proteomes" id="UP001056093">
    <property type="component" value="Chromosome"/>
</dbReference>
<gene>
    <name evidence="9" type="ORF">M3M36_00695</name>
</gene>
<comment type="subcellular location">
    <subcellularLocation>
        <location evidence="1">Cell membrane</location>
        <topology evidence="1">Multi-pass membrane protein</topology>
    </subcellularLocation>
</comment>
<evidence type="ECO:0000313" key="10">
    <source>
        <dbReference type="Proteomes" id="UP001056093"/>
    </source>
</evidence>
<dbReference type="Pfam" id="PF00892">
    <property type="entry name" value="EamA"/>
    <property type="match status" value="2"/>
</dbReference>
<feature type="domain" description="EamA" evidence="8">
    <location>
        <begin position="158"/>
        <end position="288"/>
    </location>
</feature>
<dbReference type="PANTHER" id="PTHR32322">
    <property type="entry name" value="INNER MEMBRANE TRANSPORTER"/>
    <property type="match status" value="1"/>
</dbReference>
<keyword evidence="3" id="KW-1003">Cell membrane</keyword>
<dbReference type="EMBL" id="CP097122">
    <property type="protein sequence ID" value="USS92167.1"/>
    <property type="molecule type" value="Genomic_DNA"/>
</dbReference>
<evidence type="ECO:0000259" key="8">
    <source>
        <dbReference type="Pfam" id="PF00892"/>
    </source>
</evidence>
<feature type="transmembrane region" description="Helical" evidence="7">
    <location>
        <begin position="245"/>
        <end position="267"/>
    </location>
</feature>
<comment type="similarity">
    <text evidence="2">Belongs to the EamA transporter family.</text>
</comment>
<evidence type="ECO:0000256" key="4">
    <source>
        <dbReference type="ARBA" id="ARBA00022692"/>
    </source>
</evidence>
<keyword evidence="6 7" id="KW-0472">Membrane</keyword>
<feature type="transmembrane region" description="Helical" evidence="7">
    <location>
        <begin position="38"/>
        <end position="58"/>
    </location>
</feature>
<feature type="transmembrane region" description="Helical" evidence="7">
    <location>
        <begin position="273"/>
        <end position="291"/>
    </location>
</feature>
<evidence type="ECO:0000256" key="3">
    <source>
        <dbReference type="ARBA" id="ARBA00022475"/>
    </source>
</evidence>
<keyword evidence="4 7" id="KW-0812">Transmembrane</keyword>
<feature type="transmembrane region" description="Helical" evidence="7">
    <location>
        <begin position="132"/>
        <end position="150"/>
    </location>
</feature>
<proteinExistence type="inferred from homology"/>
<dbReference type="RefSeq" id="WP_252773968.1">
    <property type="nucleotide sequence ID" value="NZ_CP097122.1"/>
</dbReference>
<feature type="transmembrane region" description="Helical" evidence="7">
    <location>
        <begin position="100"/>
        <end position="120"/>
    </location>
</feature>
<keyword evidence="10" id="KW-1185">Reference proteome</keyword>
<protein>
    <submittedName>
        <fullName evidence="9">DMT family transporter</fullName>
    </submittedName>
</protein>
<dbReference type="InterPro" id="IPR000620">
    <property type="entry name" value="EamA_dom"/>
</dbReference>
<keyword evidence="5 7" id="KW-1133">Transmembrane helix</keyword>
<feature type="domain" description="EamA" evidence="8">
    <location>
        <begin position="6"/>
        <end position="145"/>
    </location>
</feature>
<evidence type="ECO:0000256" key="1">
    <source>
        <dbReference type="ARBA" id="ARBA00004651"/>
    </source>
</evidence>
<reference evidence="9" key="1">
    <citation type="submission" date="2022-05" db="EMBL/GenBank/DDBJ databases">
        <authorList>
            <person name="Oliphant S.A."/>
            <person name="Watson-Haigh N.S."/>
            <person name="Sumby K.M."/>
            <person name="Gardner J.M."/>
            <person name="Jiranek V."/>
        </authorList>
    </citation>
    <scope>NUCLEOTIDE SEQUENCE</scope>
    <source>
        <strain evidence="9">KI3_B9</strain>
    </source>
</reference>
<feature type="transmembrane region" description="Helical" evidence="7">
    <location>
        <begin position="187"/>
        <end position="205"/>
    </location>
</feature>
<dbReference type="PANTHER" id="PTHR32322:SF18">
    <property type="entry name" value="S-ADENOSYLMETHIONINE_S-ADENOSYLHOMOCYSTEINE TRANSPORTER"/>
    <property type="match status" value="1"/>
</dbReference>
<name>A0ABY5C088_9LACO</name>
<accession>A0ABY5C088</accession>
<organism evidence="9 10">
    <name type="scientific">Fructobacillus americanaquae</name>
    <dbReference type="NCBI Taxonomy" id="2940302"/>
    <lineage>
        <taxon>Bacteria</taxon>
        <taxon>Bacillati</taxon>
        <taxon>Bacillota</taxon>
        <taxon>Bacilli</taxon>
        <taxon>Lactobacillales</taxon>
        <taxon>Lactobacillaceae</taxon>
        <taxon>Fructobacillus</taxon>
    </lineage>
</organism>
<evidence type="ECO:0000313" key="9">
    <source>
        <dbReference type="EMBL" id="USS92167.1"/>
    </source>
</evidence>
<dbReference type="SUPFAM" id="SSF103481">
    <property type="entry name" value="Multidrug resistance efflux transporter EmrE"/>
    <property type="match status" value="2"/>
</dbReference>